<accession>A0ABY6AEZ5</accession>
<protein>
    <submittedName>
        <fullName evidence="3">Uncharacterized protein</fullName>
    </submittedName>
</protein>
<keyword evidence="2" id="KW-0812">Transmembrane</keyword>
<gene>
    <name evidence="3" type="ORF">HUF19_17930</name>
</gene>
<name>A0ABY6AEZ5_9GAMM</name>
<sequence length="54" mass="6074">MVKQLIVFLIIIALAVAVMVYYHENTESPFDGEAFFGPKERPAEPSPSPQNKRP</sequence>
<reference evidence="4" key="1">
    <citation type="submission" date="2020-06" db="EMBL/GenBank/DDBJ databases">
        <title>Thalassolituus marinus alknpb1M-1, a hydrocarbon-degrading bacterium isolated from the deep-sea overlying water using an in-situ strategy from the South China Sea basin.</title>
        <authorList>
            <person name="Dong C."/>
            <person name="Chen Y."/>
            <person name="Shao Z."/>
        </authorList>
    </citation>
    <scope>NUCLEOTIDE SEQUENCE [LARGE SCALE GENOMIC DNA]</scope>
    <source>
        <strain evidence="4">alknpb1M-1</strain>
    </source>
</reference>
<dbReference type="RefSeq" id="WP_260997867.1">
    <property type="nucleotide sequence ID" value="NZ_CP054475.1"/>
</dbReference>
<evidence type="ECO:0000313" key="3">
    <source>
        <dbReference type="EMBL" id="UXD89197.1"/>
    </source>
</evidence>
<organism evidence="3 4">
    <name type="scientific">Thalassolituus hydrocarboniclasticus</name>
    <dbReference type="NCBI Taxonomy" id="2742796"/>
    <lineage>
        <taxon>Bacteria</taxon>
        <taxon>Pseudomonadati</taxon>
        <taxon>Pseudomonadota</taxon>
        <taxon>Gammaproteobacteria</taxon>
        <taxon>Oceanospirillales</taxon>
        <taxon>Oceanospirillaceae</taxon>
        <taxon>Thalassolituus</taxon>
    </lineage>
</organism>
<feature type="region of interest" description="Disordered" evidence="1">
    <location>
        <begin position="32"/>
        <end position="54"/>
    </location>
</feature>
<proteinExistence type="predicted"/>
<keyword evidence="2" id="KW-1133">Transmembrane helix</keyword>
<dbReference type="EMBL" id="CP054475">
    <property type="protein sequence ID" value="UXD89197.1"/>
    <property type="molecule type" value="Genomic_DNA"/>
</dbReference>
<evidence type="ECO:0000256" key="1">
    <source>
        <dbReference type="SAM" id="MobiDB-lite"/>
    </source>
</evidence>
<evidence type="ECO:0000313" key="4">
    <source>
        <dbReference type="Proteomes" id="UP001065322"/>
    </source>
</evidence>
<dbReference type="Proteomes" id="UP001065322">
    <property type="component" value="Chromosome"/>
</dbReference>
<keyword evidence="2" id="KW-0472">Membrane</keyword>
<evidence type="ECO:0000256" key="2">
    <source>
        <dbReference type="SAM" id="Phobius"/>
    </source>
</evidence>
<feature type="transmembrane region" description="Helical" evidence="2">
    <location>
        <begin position="5"/>
        <end position="23"/>
    </location>
</feature>
<keyword evidence="4" id="KW-1185">Reference proteome</keyword>